<dbReference type="InterPro" id="IPR015402">
    <property type="entry name" value="DUF1980"/>
</dbReference>
<evidence type="ECO:0000259" key="2">
    <source>
        <dbReference type="Pfam" id="PF21537"/>
    </source>
</evidence>
<reference evidence="4" key="1">
    <citation type="submission" date="2012-06" db="EMBL/GenBank/DDBJ databases">
        <title>Complete sequence of chromosome of Desulfomonile tiedjei DSM 6799.</title>
        <authorList>
            <person name="Lucas S."/>
            <person name="Copeland A."/>
            <person name="Lapidus A."/>
            <person name="Glavina del Rio T."/>
            <person name="Dalin E."/>
            <person name="Tice H."/>
            <person name="Bruce D."/>
            <person name="Goodwin L."/>
            <person name="Pitluck S."/>
            <person name="Peters L."/>
            <person name="Ovchinnikova G."/>
            <person name="Zeytun A."/>
            <person name="Lu M."/>
            <person name="Kyrpides N."/>
            <person name="Mavromatis K."/>
            <person name="Ivanova N."/>
            <person name="Brettin T."/>
            <person name="Detter J.C."/>
            <person name="Han C."/>
            <person name="Larimer F."/>
            <person name="Land M."/>
            <person name="Hauser L."/>
            <person name="Markowitz V."/>
            <person name="Cheng J.-F."/>
            <person name="Hugenholtz P."/>
            <person name="Woyke T."/>
            <person name="Wu D."/>
            <person name="Spring S."/>
            <person name="Schroeder M."/>
            <person name="Brambilla E."/>
            <person name="Klenk H.-P."/>
            <person name="Eisen J.A."/>
        </authorList>
    </citation>
    <scope>NUCLEOTIDE SEQUENCE [LARGE SCALE GENOMIC DNA]</scope>
    <source>
        <strain evidence="4">ATCC 49306 / DSM 6799 / DCB-1</strain>
    </source>
</reference>
<keyword evidence="1" id="KW-0472">Membrane</keyword>
<name>I4C9C4_DESTA</name>
<evidence type="ECO:0000256" key="1">
    <source>
        <dbReference type="SAM" id="Phobius"/>
    </source>
</evidence>
<feature type="transmembrane region" description="Helical" evidence="1">
    <location>
        <begin position="12"/>
        <end position="35"/>
    </location>
</feature>
<dbReference type="AlphaFoldDB" id="I4C9C4"/>
<organism evidence="3 4">
    <name type="scientific">Desulfomonile tiedjei (strain ATCC 49306 / DSM 6799 / DCB-1)</name>
    <dbReference type="NCBI Taxonomy" id="706587"/>
    <lineage>
        <taxon>Bacteria</taxon>
        <taxon>Pseudomonadati</taxon>
        <taxon>Thermodesulfobacteriota</taxon>
        <taxon>Desulfomonilia</taxon>
        <taxon>Desulfomonilales</taxon>
        <taxon>Desulfomonilaceae</taxon>
        <taxon>Desulfomonile</taxon>
    </lineage>
</organism>
<dbReference type="PANTHER" id="PTHR40047">
    <property type="entry name" value="UPF0703 PROTEIN YCGQ"/>
    <property type="match status" value="1"/>
</dbReference>
<gene>
    <name evidence="3" type="ordered locus">Desti_3515</name>
</gene>
<dbReference type="EMBL" id="CP003360">
    <property type="protein sequence ID" value="AFM26165.1"/>
    <property type="molecule type" value="Genomic_DNA"/>
</dbReference>
<evidence type="ECO:0000313" key="4">
    <source>
        <dbReference type="Proteomes" id="UP000006055"/>
    </source>
</evidence>
<dbReference type="RefSeq" id="WP_014811297.1">
    <property type="nucleotide sequence ID" value="NC_018025.1"/>
</dbReference>
<dbReference type="KEGG" id="dti:Desti_3515"/>
<dbReference type="InterPro" id="IPR048447">
    <property type="entry name" value="DUF1980_C"/>
</dbReference>
<dbReference type="Pfam" id="PF21537">
    <property type="entry name" value="DUF1980_C"/>
    <property type="match status" value="1"/>
</dbReference>
<protein>
    <submittedName>
        <fullName evidence="3">TIGR03943 family protein</fullName>
    </submittedName>
</protein>
<keyword evidence="1" id="KW-0812">Transmembrane</keyword>
<feature type="domain" description="DUF1980" evidence="2">
    <location>
        <begin position="146"/>
        <end position="243"/>
    </location>
</feature>
<proteinExistence type="predicted"/>
<dbReference type="STRING" id="706587.Desti_3515"/>
<sequence>MHSKRETASFSHLFQLIVLVAWIAAFCLLLQGMGGRHLIAKFLRPDYWWLVEVGAGILVVFVIARVYCDPHTRGKRGVTLLVQIGILLLPLLYLPQAVVSELSPEALEKRSIDMSHSGQSSMAANSPKNDAADLPNDPSLLRLVVDAKSYEGRKISTIGMVYTNDKLPENTFFCYQLLMFCCAADARPVGVLVKYADSSNLAAGSWIRVEGKLGIETIEDKQVMQITAERVETIDPPKEQFLFQ</sequence>
<feature type="transmembrane region" description="Helical" evidence="1">
    <location>
        <begin position="47"/>
        <end position="68"/>
    </location>
</feature>
<accession>I4C9C4</accession>
<dbReference type="InterPro" id="IPR052955">
    <property type="entry name" value="UPF0703_membrane_permease"/>
</dbReference>
<feature type="transmembrane region" description="Helical" evidence="1">
    <location>
        <begin position="80"/>
        <end position="99"/>
    </location>
</feature>
<evidence type="ECO:0000313" key="3">
    <source>
        <dbReference type="EMBL" id="AFM26165.1"/>
    </source>
</evidence>
<keyword evidence="1" id="KW-1133">Transmembrane helix</keyword>
<dbReference type="PANTHER" id="PTHR40047:SF1">
    <property type="entry name" value="UPF0703 PROTEIN YCGQ"/>
    <property type="match status" value="1"/>
</dbReference>
<dbReference type="Proteomes" id="UP000006055">
    <property type="component" value="Chromosome"/>
</dbReference>
<dbReference type="eggNOG" id="COG3689">
    <property type="taxonomic scope" value="Bacteria"/>
</dbReference>
<dbReference type="OrthoDB" id="5420656at2"/>
<dbReference type="HOGENOM" id="CLU_1159623_0_0_7"/>
<dbReference type="NCBIfam" id="TIGR03943">
    <property type="entry name" value="TIGR03943 family putative permease subunit"/>
    <property type="match status" value="1"/>
</dbReference>
<keyword evidence="4" id="KW-1185">Reference proteome</keyword>